<feature type="coiled-coil region" evidence="1">
    <location>
        <begin position="1194"/>
        <end position="1221"/>
    </location>
</feature>
<dbReference type="PANTHER" id="PTHR23159">
    <property type="entry name" value="CENTROSOMAL PROTEIN 2"/>
    <property type="match status" value="1"/>
</dbReference>
<reference evidence="3" key="1">
    <citation type="submission" date="2017-12" db="EMBL/GenBank/DDBJ databases">
        <title>Sequencing the genomes of 1000 Actinobacteria strains.</title>
        <authorList>
            <person name="Klenk H.-P."/>
        </authorList>
    </citation>
    <scope>NUCLEOTIDE SEQUENCE [LARGE SCALE GENOMIC DNA]</scope>
    <source>
        <strain evidence="3">DSM 44228</strain>
    </source>
</reference>
<evidence type="ECO:0000313" key="4">
    <source>
        <dbReference type="Proteomes" id="UP000233786"/>
    </source>
</evidence>
<feature type="region of interest" description="Disordered" evidence="2">
    <location>
        <begin position="1766"/>
        <end position="1801"/>
    </location>
</feature>
<evidence type="ECO:0000313" key="3">
    <source>
        <dbReference type="EMBL" id="PKW18046.1"/>
    </source>
</evidence>
<feature type="coiled-coil region" evidence="1">
    <location>
        <begin position="263"/>
        <end position="290"/>
    </location>
</feature>
<feature type="region of interest" description="Disordered" evidence="2">
    <location>
        <begin position="962"/>
        <end position="1070"/>
    </location>
</feature>
<feature type="compositionally biased region" description="Low complexity" evidence="2">
    <location>
        <begin position="980"/>
        <end position="1002"/>
    </location>
</feature>
<name>A0A2N3Y537_SACSN</name>
<feature type="compositionally biased region" description="Basic and acidic residues" evidence="2">
    <location>
        <begin position="180"/>
        <end position="189"/>
    </location>
</feature>
<proteinExistence type="predicted"/>
<organism evidence="3 4">
    <name type="scientific">Saccharopolyspora spinosa</name>
    <dbReference type="NCBI Taxonomy" id="60894"/>
    <lineage>
        <taxon>Bacteria</taxon>
        <taxon>Bacillati</taxon>
        <taxon>Actinomycetota</taxon>
        <taxon>Actinomycetes</taxon>
        <taxon>Pseudonocardiales</taxon>
        <taxon>Pseudonocardiaceae</taxon>
        <taxon>Saccharopolyspora</taxon>
    </lineage>
</organism>
<feature type="region of interest" description="Disordered" evidence="2">
    <location>
        <begin position="154"/>
        <end position="189"/>
    </location>
</feature>
<feature type="region of interest" description="Disordered" evidence="2">
    <location>
        <begin position="1835"/>
        <end position="1857"/>
    </location>
</feature>
<evidence type="ECO:0000256" key="1">
    <source>
        <dbReference type="SAM" id="Coils"/>
    </source>
</evidence>
<feature type="compositionally biased region" description="Polar residues" evidence="2">
    <location>
        <begin position="1041"/>
        <end position="1052"/>
    </location>
</feature>
<feature type="compositionally biased region" description="Gly residues" evidence="2">
    <location>
        <begin position="1784"/>
        <end position="1801"/>
    </location>
</feature>
<sequence length="1874" mass="202701">MKEQGQLTDEQETELAELQPKAQQPQKKKVGNAKRYQAGKVAVDRVVELEALAEQGPLTEEQEAELAELQPKVAQQQKRKARDAERYQAGKVAVDRVVELEALAEQGPLTEEQEAELAELQPKVAQQQKRKARDAERYQARKVAVARVVELEALKEQGPLTEEQEAELAELQPKAQQKQKQKEGNAERYQARKVAVARVVELEALKEQGPLTEEQEAELAELQPKAQQKQKKKDYDAERHQAGKVAAARVVELEALKEQGPLTEEQEAELARLRRKAQQWQKKKEENVERHRARKVAAARVVELEALAERGPLTVEQEAELAELRPKAQQKAQQKQRQKESAAKYRRVGKVALDRVAELEGLEGLTEEQEVELAELQPKAQQWRQNRYWYRVGKAAAARVVELEALKEQGRLTEEQGVELEELRLKAQQWQKKKEGNADWYRVRKAAAARVVELEALKEQGRLTAEQGVELEELRLKAQQWQKKKEGNADWHRVRKAAADRVAELEGLEGLTVEQGVELAELRPKAQQWRKQKDWYRAGKAAVDRVAELEELEGLTVEQRVELAELRPKAQQWQKRKERLADWYRVRKAAVDRVAELEALEGEGRLTEEQEVELAQLRSKVAGRGRKKKALDVTEAGVGGALVADRGVGLEGVSGWAGADQDDWDGWSADVDLDAWFARAVADVDGVQVPQGATDAGVMLGADAYEEFVANGLAAFLGQDAGDDAAGAGGAGAVAGGFDFAGFLPDYTDWVGSVGLFGGEGPDGLFFGEPFAEDAVGPDAGDAAQSGALGVSDRIAGGESVGSGYRFLPGVNQANYGSGDERYQVNCQEAVVALFNSLKFGRQFVAGPVGGDRDPVRLEVAFGATARRVGGVAGAERYVRSGRVGVAVPVVYQRADGSAHVIAAVRVGDGDGVDLLDAQKGEVAEAVDVLAAVGVWVIPVSGVEVDGEVVLPLSGSGLRREGWGAGLPAEVTGPKRRRGVSGPVAGGADASAGSSRGEAGQGSREEEVGESSGGVKRRKVDAAAAVEAVSGSPGDGGSEVLTPTEQAVQQDPNAERKRKQKERDAKRSRARKAVAARVAVLEALAERGPLTVEEAVELAELQPKVAQWQKQKEGLADWHRSRKAEADRVAVLEALAERGPLTVEQEAELAELQTKVAQRKQKQKERNAKHYRSRKAAVDRVAVLEELAERRPLTVEEEAELAELQTKAQQWQKQKENKAKYHLEGRAAADRVAVLEALAERGPLTVEQEAELAELQPKAQRKQKQKERNAKHYRSRKAAVDRVAVLEALAERGPLTVEQEAELAELQTKVAQRKQKQKERNTEYRREGRAAVDRVAVLETLKEQGPLTEEQEAELAELQTKAQQWQKQKERNTEYRREGRAAVDRVAVLEALKERGPLTEELAVELAELRSKVVGRGRKKQDREVTETGVGGALVADRGAALEEMSGWAGVDQDELDRWSADVDLGGWRAQAVADVDGMQVPQGAADAGVMLGGGADGEFVATELPAFLGPDAVDDAAVAGGFDFAGFLPDYGEGVGSVGLFGGEGADGLFFGEPFAGDAVGPDAVGSGVWGVSGPVAGGELVGVGYWFLRGVNQANYGSGDERYQVNCLDAVVALHNSVKFGRQFVAGPAGGDRDPARLEVAFGATARWVAGVAGAEQYVRGGPMGVAVPVVYQRADGSAHVIAAVHAGERGEQGRVVLLDAQKGEEAETADVLAAVGVWVIPVSGVEVEGEVVLPPGGSGLRRLGWGSGLPTVVAGPKRWGGVSGPVAGKADASAGRTRGEAGPGARGGGGGGGGRLGRDLGGLSGGRWTRPLLLGLFPGVWGMAGVRCSRRRIRQHSRTRVRSGNRNRRKRTRRVTRRERLLPPVLRCWRR</sequence>
<protein>
    <submittedName>
        <fullName evidence="3">Uncharacterized protein</fullName>
    </submittedName>
</protein>
<feature type="region of interest" description="Disordered" evidence="2">
    <location>
        <begin position="207"/>
        <end position="241"/>
    </location>
</feature>
<dbReference type="Proteomes" id="UP000233786">
    <property type="component" value="Unassembled WGS sequence"/>
</dbReference>
<comment type="caution">
    <text evidence="3">The sequence shown here is derived from an EMBL/GenBank/DDBJ whole genome shotgun (WGS) entry which is preliminary data.</text>
</comment>
<accession>A0A2N3Y537</accession>
<feature type="compositionally biased region" description="Low complexity" evidence="2">
    <location>
        <begin position="169"/>
        <end position="178"/>
    </location>
</feature>
<gene>
    <name evidence="3" type="ORF">A8926_6100</name>
</gene>
<dbReference type="EMBL" id="PJNB01000001">
    <property type="protein sequence ID" value="PKW18046.1"/>
    <property type="molecule type" value="Genomic_DNA"/>
</dbReference>
<evidence type="ECO:0000256" key="2">
    <source>
        <dbReference type="SAM" id="MobiDB-lite"/>
    </source>
</evidence>
<keyword evidence="4" id="KW-1185">Reference proteome</keyword>
<feature type="coiled-coil region" evidence="1">
    <location>
        <begin position="1348"/>
        <end position="1375"/>
    </location>
</feature>
<feature type="region of interest" description="Disordered" evidence="2">
    <location>
        <begin position="1"/>
        <end position="35"/>
    </location>
</feature>
<keyword evidence="1" id="KW-0175">Coiled coil</keyword>
<feature type="region of interest" description="Disordered" evidence="2">
    <location>
        <begin position="1256"/>
        <end position="1275"/>
    </location>
</feature>
<dbReference type="PANTHER" id="PTHR23159:SF31">
    <property type="entry name" value="CENTROSOME-ASSOCIATED PROTEIN CEP250 ISOFORM X1"/>
    <property type="match status" value="1"/>
</dbReference>
<feature type="compositionally biased region" description="Basic residues" evidence="2">
    <location>
        <begin position="1259"/>
        <end position="1275"/>
    </location>
</feature>
<feature type="region of interest" description="Disordered" evidence="2">
    <location>
        <begin position="108"/>
        <end position="138"/>
    </location>
</feature>